<dbReference type="SUPFAM" id="SSF51182">
    <property type="entry name" value="RmlC-like cupins"/>
    <property type="match status" value="1"/>
</dbReference>
<reference evidence="3" key="1">
    <citation type="journal article" date="2019" name="Int. J. Syst. Evol. Microbiol.">
        <title>The Global Catalogue of Microorganisms (GCM) 10K type strain sequencing project: providing services to taxonomists for standard genome sequencing and annotation.</title>
        <authorList>
            <consortium name="The Broad Institute Genomics Platform"/>
            <consortium name="The Broad Institute Genome Sequencing Center for Infectious Disease"/>
            <person name="Wu L."/>
            <person name="Ma J."/>
        </authorList>
    </citation>
    <scope>NUCLEOTIDE SEQUENCE [LARGE SCALE GENOMIC DNA]</scope>
    <source>
        <strain evidence="3">CCM 8979</strain>
    </source>
</reference>
<dbReference type="InterPro" id="IPR013096">
    <property type="entry name" value="Cupin_2"/>
</dbReference>
<dbReference type="RefSeq" id="WP_203643500.1">
    <property type="nucleotide sequence ID" value="NZ_BOLN01000002.1"/>
</dbReference>
<feature type="domain" description="Cupin type-2" evidence="1">
    <location>
        <begin position="39"/>
        <end position="94"/>
    </location>
</feature>
<evidence type="ECO:0000313" key="2">
    <source>
        <dbReference type="EMBL" id="MFD1454530.1"/>
    </source>
</evidence>
<dbReference type="InterPro" id="IPR014710">
    <property type="entry name" value="RmlC-like_jellyroll"/>
</dbReference>
<protein>
    <submittedName>
        <fullName evidence="2">Cupin domain-containing protein</fullName>
    </submittedName>
</protein>
<evidence type="ECO:0000259" key="1">
    <source>
        <dbReference type="Pfam" id="PF07883"/>
    </source>
</evidence>
<gene>
    <name evidence="2" type="ORF">ACFQ44_02395</name>
</gene>
<sequence length="104" mass="11330">MSTTKIALHQLIQYRDQQIASKALSRKLGIQLPFVAYAIAAGESISSEQSDRTKLVQVLDGTLTVQLADHAETVASGELLVIPAGTAHSYVAEERCQFIQMETK</sequence>
<proteinExistence type="predicted"/>
<dbReference type="InterPro" id="IPR011051">
    <property type="entry name" value="RmlC_Cupin_sf"/>
</dbReference>
<evidence type="ECO:0000313" key="3">
    <source>
        <dbReference type="Proteomes" id="UP001597189"/>
    </source>
</evidence>
<dbReference type="EMBL" id="JBHTOD010000002">
    <property type="protein sequence ID" value="MFD1454530.1"/>
    <property type="molecule type" value="Genomic_DNA"/>
</dbReference>
<dbReference type="Proteomes" id="UP001597189">
    <property type="component" value="Unassembled WGS sequence"/>
</dbReference>
<accession>A0ABW4D1P0</accession>
<comment type="caution">
    <text evidence="2">The sequence shown here is derived from an EMBL/GenBank/DDBJ whole genome shotgun (WGS) entry which is preliminary data.</text>
</comment>
<name>A0ABW4D1P0_9LACO</name>
<dbReference type="Pfam" id="PF07883">
    <property type="entry name" value="Cupin_2"/>
    <property type="match status" value="1"/>
</dbReference>
<organism evidence="2 3">
    <name type="scientific">Levilactobacillus lanxiensis</name>
    <dbReference type="NCBI Taxonomy" id="2799568"/>
    <lineage>
        <taxon>Bacteria</taxon>
        <taxon>Bacillati</taxon>
        <taxon>Bacillota</taxon>
        <taxon>Bacilli</taxon>
        <taxon>Lactobacillales</taxon>
        <taxon>Lactobacillaceae</taxon>
        <taxon>Levilactobacillus</taxon>
    </lineage>
</organism>
<keyword evidence="3" id="KW-1185">Reference proteome</keyword>
<dbReference type="Gene3D" id="2.60.120.10">
    <property type="entry name" value="Jelly Rolls"/>
    <property type="match status" value="1"/>
</dbReference>